<feature type="non-terminal residue" evidence="4">
    <location>
        <position position="1"/>
    </location>
</feature>
<keyword evidence="2" id="KW-0479">Metal-binding</keyword>
<sequence>LPSSFDSFATYHVGKRKNEFLPEEGKEIWWRLQGASCSQWPSLFYTCAIHYFAGGSPYDIGCVYGVSHRSVMESVWVIVEAINMTPQFNIFYPESLEAQRRIAPRFEKYSAIDGILIWTTKPSLADAKIRGIDQKKYLCCRKHTFGLNCQAASDARGCFLDVSNIYGGSTSDCLTFEGSDLYKRCTQILMKQDVDESNNSQEILPSLEVDNNVLKNRDDGYVEMVGVNKHETALPTDLINGGHHYDDYALYQARVMSEVSSAMASVTAFVAFQCDESNGGRKPGASTIKRERKNIEQYIGRMNERSFRRRYRMYKDAFWMLLELIAPHLPNTGEERQRGAVPNGPITHASRLSMALRYFAGGDPLDISDVHGVGDDEPLRSVWLVIDAIHMCSELNIVFPETHAEQTECASGFRATSSINIDCCIGAIDGMLVWMNKPTSSDQHNIGFGPTKFFCGRKMKYGLNMMGVCDSSKRFIWIELNMPGAASDFYAFDQSSLKKKLETEGFLRPGYCLFGDNAYINTPYISGAYVWDSVTESGGGADRLDDLLDGGEHMDDHTRDQRRVYRAERDLPCYRILDYFYEQSLERPELSAQRLANNPDPVVLLLVRLEVGAGVTSLEAELLELSIPTKI</sequence>
<evidence type="ECO:0000256" key="2">
    <source>
        <dbReference type="ARBA" id="ARBA00022723"/>
    </source>
</evidence>
<proteinExistence type="predicted"/>
<keyword evidence="5" id="KW-1185">Reference proteome</keyword>
<reference evidence="4 5" key="1">
    <citation type="journal article" date="2020" name="G3 (Bethesda)">
        <title>Improved Reference Genome for Cyclotella cryptica CCMP332, a Model for Cell Wall Morphogenesis, Salinity Adaptation, and Lipid Production in Diatoms (Bacillariophyta).</title>
        <authorList>
            <person name="Roberts W.R."/>
            <person name="Downey K.M."/>
            <person name="Ruck E.C."/>
            <person name="Traller J.C."/>
            <person name="Alverson A.J."/>
        </authorList>
    </citation>
    <scope>NUCLEOTIDE SEQUENCE [LARGE SCALE GENOMIC DNA]</scope>
    <source>
        <strain evidence="4 5">CCMP332</strain>
    </source>
</reference>
<feature type="domain" description="DDE Tnp4" evidence="3">
    <location>
        <begin position="428"/>
        <end position="525"/>
    </location>
</feature>
<gene>
    <name evidence="4" type="ORF">HJC23_000795</name>
</gene>
<evidence type="ECO:0000259" key="3">
    <source>
        <dbReference type="Pfam" id="PF13359"/>
    </source>
</evidence>
<organism evidence="4 5">
    <name type="scientific">Cyclotella cryptica</name>
    <dbReference type="NCBI Taxonomy" id="29204"/>
    <lineage>
        <taxon>Eukaryota</taxon>
        <taxon>Sar</taxon>
        <taxon>Stramenopiles</taxon>
        <taxon>Ochrophyta</taxon>
        <taxon>Bacillariophyta</taxon>
        <taxon>Coscinodiscophyceae</taxon>
        <taxon>Thalassiosirophycidae</taxon>
        <taxon>Stephanodiscales</taxon>
        <taxon>Stephanodiscaceae</taxon>
        <taxon>Cyclotella</taxon>
    </lineage>
</organism>
<accession>A0ABD3PYM4</accession>
<dbReference type="Proteomes" id="UP001516023">
    <property type="component" value="Unassembled WGS sequence"/>
</dbReference>
<dbReference type="EMBL" id="JABMIG020000093">
    <property type="protein sequence ID" value="KAL3793253.1"/>
    <property type="molecule type" value="Genomic_DNA"/>
</dbReference>
<protein>
    <recommendedName>
        <fullName evidence="3">DDE Tnp4 domain-containing protein</fullName>
    </recommendedName>
</protein>
<dbReference type="AlphaFoldDB" id="A0ABD3PYM4"/>
<dbReference type="GO" id="GO:0046872">
    <property type="term" value="F:metal ion binding"/>
    <property type="evidence" value="ECO:0007669"/>
    <property type="project" value="UniProtKB-KW"/>
</dbReference>
<name>A0ABD3PYM4_9STRA</name>
<dbReference type="InterPro" id="IPR027806">
    <property type="entry name" value="HARBI1_dom"/>
</dbReference>
<feature type="domain" description="DDE Tnp4" evidence="3">
    <location>
        <begin position="112"/>
        <end position="186"/>
    </location>
</feature>
<evidence type="ECO:0000313" key="4">
    <source>
        <dbReference type="EMBL" id="KAL3793253.1"/>
    </source>
</evidence>
<evidence type="ECO:0000256" key="1">
    <source>
        <dbReference type="ARBA" id="ARBA00001968"/>
    </source>
</evidence>
<dbReference type="Pfam" id="PF13359">
    <property type="entry name" value="DDE_Tnp_4"/>
    <property type="match status" value="2"/>
</dbReference>
<evidence type="ECO:0000313" key="5">
    <source>
        <dbReference type="Proteomes" id="UP001516023"/>
    </source>
</evidence>
<comment type="caution">
    <text evidence="4">The sequence shown here is derived from an EMBL/GenBank/DDBJ whole genome shotgun (WGS) entry which is preliminary data.</text>
</comment>
<comment type="cofactor">
    <cofactor evidence="1">
        <name>a divalent metal cation</name>
        <dbReference type="ChEBI" id="CHEBI:60240"/>
    </cofactor>
</comment>